<name>A0A271IVQ1_9BACT</name>
<evidence type="ECO:0000313" key="1">
    <source>
        <dbReference type="EMBL" id="PAP75293.1"/>
    </source>
</evidence>
<accession>A0A271IVQ1</accession>
<dbReference type="Proteomes" id="UP000216339">
    <property type="component" value="Unassembled WGS sequence"/>
</dbReference>
<dbReference type="RefSeq" id="WP_095508928.1">
    <property type="nucleotide sequence ID" value="NZ_MQWD01000001.1"/>
</dbReference>
<protein>
    <submittedName>
        <fullName evidence="1">Uncharacterized protein</fullName>
    </submittedName>
</protein>
<comment type="caution">
    <text evidence="1">The sequence shown here is derived from an EMBL/GenBank/DDBJ whole genome shotgun (WGS) entry which is preliminary data.</text>
</comment>
<gene>
    <name evidence="1" type="ORF">BSZ37_01965</name>
</gene>
<reference evidence="1 2" key="1">
    <citation type="submission" date="2016-11" db="EMBL/GenBank/DDBJ databases">
        <title>Study of marine rhodopsin-containing bacteria.</title>
        <authorList>
            <person name="Yoshizawa S."/>
            <person name="Kumagai Y."/>
            <person name="Kogure K."/>
        </authorList>
    </citation>
    <scope>NUCLEOTIDE SEQUENCE [LARGE SCALE GENOMIC DNA]</scope>
    <source>
        <strain evidence="1 2">SAORIC-28</strain>
    </source>
</reference>
<proteinExistence type="predicted"/>
<dbReference type="EMBL" id="MQWD01000001">
    <property type="protein sequence ID" value="PAP75293.1"/>
    <property type="molecule type" value="Genomic_DNA"/>
</dbReference>
<evidence type="ECO:0000313" key="2">
    <source>
        <dbReference type="Proteomes" id="UP000216339"/>
    </source>
</evidence>
<dbReference type="AlphaFoldDB" id="A0A271IVQ1"/>
<sequence length="307" mass="32796">MDTTLSDPIDGPFDSIREHVERLHRVVKGLDAARVRFLDATRDFEVAPLRARAIEKLRAYDDPAAEKARRTVEAAREARHRIGARLGADAHMSSVVSHLALGTHLLLSGLQGRAVAVAVRGGTDGLREIEDKLVALMGLAPRPPSDPLPHGDPAEFRGLLLLAEDVVRYSAIAVDSATLALSDYAGALSAYVGEPPPGRVETVARIAREAALEQAGGLMSEQALQAALRALSLAAPLVAVVLEALTLGLAIKERVEDEAAERAVTRNPDDELSDLLDALGESEARLDDAERFARTTTEEVLAIVRGV</sequence>
<organism evidence="1 2">
    <name type="scientific">Rubrivirga marina</name>
    <dbReference type="NCBI Taxonomy" id="1196024"/>
    <lineage>
        <taxon>Bacteria</taxon>
        <taxon>Pseudomonadati</taxon>
        <taxon>Rhodothermota</taxon>
        <taxon>Rhodothermia</taxon>
        <taxon>Rhodothermales</taxon>
        <taxon>Rubricoccaceae</taxon>
        <taxon>Rubrivirga</taxon>
    </lineage>
</organism>
<keyword evidence="2" id="KW-1185">Reference proteome</keyword>